<proteinExistence type="predicted"/>
<accession>A0A7R9EF08</accession>
<organism evidence="1">
    <name type="scientific">Timema monikensis</name>
    <dbReference type="NCBI Taxonomy" id="170555"/>
    <lineage>
        <taxon>Eukaryota</taxon>
        <taxon>Metazoa</taxon>
        <taxon>Ecdysozoa</taxon>
        <taxon>Arthropoda</taxon>
        <taxon>Hexapoda</taxon>
        <taxon>Insecta</taxon>
        <taxon>Pterygota</taxon>
        <taxon>Neoptera</taxon>
        <taxon>Polyneoptera</taxon>
        <taxon>Phasmatodea</taxon>
        <taxon>Timematodea</taxon>
        <taxon>Timematoidea</taxon>
        <taxon>Timematidae</taxon>
        <taxon>Timema</taxon>
    </lineage>
</organism>
<gene>
    <name evidence="1" type="ORF">TMSB3V08_LOCUS9497</name>
</gene>
<reference evidence="1" key="1">
    <citation type="submission" date="2020-11" db="EMBL/GenBank/DDBJ databases">
        <authorList>
            <person name="Tran Van P."/>
        </authorList>
    </citation>
    <scope>NUCLEOTIDE SEQUENCE</scope>
</reference>
<protein>
    <submittedName>
        <fullName evidence="1">Uncharacterized protein</fullName>
    </submittedName>
</protein>
<dbReference type="AlphaFoldDB" id="A0A7R9EF08"/>
<sequence length="293" mass="32515">MLRCKLLTDLLNAYAVEVKARLDGLAHFRLLSLIRPCEGPDSEFPAWFGSTVPADNPVNPSNGEPHTTLDMTTVTWGSARRKVIAASGCRKVPILRPDPYERNQSFLMIGYPGIGKVELEEVNPHLRGGRVENHLGKTTPVHPTEIRTSISPSSAVELNTTSALANYATEADPGSGTLYIIYNFIHLDRSFVIIASYYPFHKVGMKRERGRPRSEVPLGKAYNEELPYCNSKVEGYTENYSQLLWKPTTHHCNIDIVISSGFKALGQITSDVNQDNSEEARALSNQTISEVID</sequence>
<evidence type="ECO:0000313" key="1">
    <source>
        <dbReference type="EMBL" id="CAD7432798.1"/>
    </source>
</evidence>
<dbReference type="EMBL" id="OB795877">
    <property type="protein sequence ID" value="CAD7432798.1"/>
    <property type="molecule type" value="Genomic_DNA"/>
</dbReference>
<name>A0A7R9EF08_9NEOP</name>